<dbReference type="Gene3D" id="2.40.50.460">
    <property type="match status" value="1"/>
</dbReference>
<proteinExistence type="inferred from homology"/>
<dbReference type="GO" id="GO:0004527">
    <property type="term" value="F:exonuclease activity"/>
    <property type="evidence" value="ECO:0007669"/>
    <property type="project" value="UniProtKB-KW"/>
</dbReference>
<dbReference type="PANTHER" id="PTHR30255">
    <property type="entry name" value="SINGLE-STRANDED-DNA-SPECIFIC EXONUCLEASE RECJ"/>
    <property type="match status" value="1"/>
</dbReference>
<dbReference type="AlphaFoldDB" id="A0A2A6FS67"/>
<dbReference type="SUPFAM" id="SSF64182">
    <property type="entry name" value="DHH phosphoesterases"/>
    <property type="match status" value="1"/>
</dbReference>
<keyword evidence="4" id="KW-0269">Exonuclease</keyword>
<evidence type="ECO:0008006" key="9">
    <source>
        <dbReference type="Google" id="ProtNLM"/>
    </source>
</evidence>
<accession>A0A2A6FS67</accession>
<dbReference type="Pfam" id="PF01368">
    <property type="entry name" value="DHH"/>
    <property type="match status" value="1"/>
</dbReference>
<evidence type="ECO:0000256" key="1">
    <source>
        <dbReference type="ARBA" id="ARBA00005915"/>
    </source>
</evidence>
<reference evidence="8" key="1">
    <citation type="submission" date="2017-03" db="EMBL/GenBank/DDBJ databases">
        <authorList>
            <person name="Lund M.B."/>
        </authorList>
    </citation>
    <scope>NUCLEOTIDE SEQUENCE [LARGE SCALE GENOMIC DNA]</scope>
</reference>
<comment type="caution">
    <text evidence="7">The sequence shown here is derived from an EMBL/GenBank/DDBJ whole genome shotgun (WGS) entry which is preliminary data.</text>
</comment>
<comment type="similarity">
    <text evidence="1">Belongs to the RecJ family.</text>
</comment>
<name>A0A2A6FS67_9MICO</name>
<dbReference type="PANTHER" id="PTHR30255:SF2">
    <property type="entry name" value="SINGLE-STRANDED-DNA-SPECIFIC EXONUCLEASE RECJ"/>
    <property type="match status" value="1"/>
</dbReference>
<evidence type="ECO:0000313" key="8">
    <source>
        <dbReference type="Proteomes" id="UP000219994"/>
    </source>
</evidence>
<evidence type="ECO:0000313" key="7">
    <source>
        <dbReference type="EMBL" id="PDQ35518.1"/>
    </source>
</evidence>
<gene>
    <name evidence="7" type="ORF">B5766_05485</name>
</gene>
<evidence type="ECO:0000259" key="5">
    <source>
        <dbReference type="Pfam" id="PF01368"/>
    </source>
</evidence>
<dbReference type="InterPro" id="IPR038763">
    <property type="entry name" value="DHH_sf"/>
</dbReference>
<feature type="domain" description="DDH" evidence="5">
    <location>
        <begin position="94"/>
        <end position="232"/>
    </location>
</feature>
<keyword evidence="2" id="KW-0540">Nuclease</keyword>
<sequence length="652" mass="71963">MPASKTQTPVDEETVKADRLTKLNNRLVSRHRLPFGVDSAHQVEMGTNLFALLRERMGWTDAYLEQINDPSYPPLKDTAEIVKALHWIKTTGQKVVVMPDFDMDGISAGVLGYAGLSELGFDVELYVPDYRRGHDILPEAVDELVARHPGVQAVITCDAGVNSHEGIRRGRDHGLVMLITDHHVQLPTEADGSAVSPAQLIINPERIDETYPHPAICGAFVFFQVLMSYTETHAPSQRGDIAMLKLFAGLGTVGDVMPLQFENRQIVRDSLSLARMLRNSLPSADIVTPYEVSQSVLMTILEAGRHHPVFVAAFRGFAFVLQSWREHGSLRSTSDLKADFYAFYLAPAFNALRRIGAPMKTAFDVFVAPNPDAQLKSARQIIQWNEERKELTEHWVKEIQNRDQPLAPHVWFTDAPSGMLGLLAGKILSEHGVPVVVIHDPGHPDLQHGGSARAPMWFPVISMLTASGYTAIGHEQACGVRASTLAQLAEIAQLLADQTAVLRTQIELQKQGSDAPLEYDLALGSIAYGHTKPDGAIGDAEMMLELARRIDALAPFGHQFPRPTIRLIVNLSRCTMGVLGEDQTHLRIIMPNGMKLLWWNAATYLSDLKDLAESPTPGESIVEFDVDLSVNQFLGDQSPQAIIQQAHLPDRD</sequence>
<evidence type="ECO:0000256" key="3">
    <source>
        <dbReference type="ARBA" id="ARBA00022801"/>
    </source>
</evidence>
<evidence type="ECO:0000259" key="6">
    <source>
        <dbReference type="Pfam" id="PF17768"/>
    </source>
</evidence>
<dbReference type="Gene3D" id="3.90.1640.30">
    <property type="match status" value="1"/>
</dbReference>
<feature type="domain" description="RecJ OB" evidence="6">
    <location>
        <begin position="534"/>
        <end position="644"/>
    </location>
</feature>
<evidence type="ECO:0000256" key="2">
    <source>
        <dbReference type="ARBA" id="ARBA00022722"/>
    </source>
</evidence>
<protein>
    <recommendedName>
        <fullName evidence="9">Single-stranded-DNA-specific exonuclease RecJ</fullName>
    </recommendedName>
</protein>
<dbReference type="Pfam" id="PF17768">
    <property type="entry name" value="RecJ_OB"/>
    <property type="match status" value="1"/>
</dbReference>
<dbReference type="Proteomes" id="UP000219994">
    <property type="component" value="Unassembled WGS sequence"/>
</dbReference>
<dbReference type="InterPro" id="IPR001667">
    <property type="entry name" value="DDH_dom"/>
</dbReference>
<dbReference type="InterPro" id="IPR051673">
    <property type="entry name" value="SSDNA_exonuclease_RecJ"/>
</dbReference>
<dbReference type="InterPro" id="IPR041122">
    <property type="entry name" value="RecJ_OB"/>
</dbReference>
<dbReference type="Gene3D" id="3.10.310.30">
    <property type="match status" value="1"/>
</dbReference>
<organism evidence="7 8">
    <name type="scientific">Candidatus Lumbricidiphila eiseniae</name>
    <dbReference type="NCBI Taxonomy" id="1969409"/>
    <lineage>
        <taxon>Bacteria</taxon>
        <taxon>Bacillati</taxon>
        <taxon>Actinomycetota</taxon>
        <taxon>Actinomycetes</taxon>
        <taxon>Micrococcales</taxon>
        <taxon>Microbacteriaceae</taxon>
        <taxon>Candidatus Lumbricidiphila</taxon>
    </lineage>
</organism>
<evidence type="ECO:0000256" key="4">
    <source>
        <dbReference type="ARBA" id="ARBA00022839"/>
    </source>
</evidence>
<keyword evidence="3" id="KW-0378">Hydrolase</keyword>
<dbReference type="EMBL" id="NAEP01000032">
    <property type="protein sequence ID" value="PDQ35518.1"/>
    <property type="molecule type" value="Genomic_DNA"/>
</dbReference>